<dbReference type="InterPro" id="IPR051409">
    <property type="entry name" value="Atypical_kinase_ADCK"/>
</dbReference>
<gene>
    <name evidence="6" type="ORF">BXY66_3457</name>
</gene>
<feature type="domain" description="ABC1 atypical kinase-like" evidence="5">
    <location>
        <begin position="101"/>
        <end position="339"/>
    </location>
</feature>
<evidence type="ECO:0000259" key="5">
    <source>
        <dbReference type="Pfam" id="PF03109"/>
    </source>
</evidence>
<reference evidence="6 7" key="1">
    <citation type="submission" date="2019-03" db="EMBL/GenBank/DDBJ databases">
        <title>Genomic Encyclopedia of Archaeal and Bacterial Type Strains, Phase II (KMG-II): from individual species to whole genera.</title>
        <authorList>
            <person name="Goeker M."/>
        </authorList>
    </citation>
    <scope>NUCLEOTIDE SEQUENCE [LARGE SCALE GENOMIC DNA]</scope>
    <source>
        <strain evidence="6 7">DSM 26433</strain>
    </source>
</reference>
<evidence type="ECO:0000313" key="6">
    <source>
        <dbReference type="EMBL" id="TCK99753.1"/>
    </source>
</evidence>
<dbReference type="SUPFAM" id="SSF56112">
    <property type="entry name" value="Protein kinase-like (PK-like)"/>
    <property type="match status" value="1"/>
</dbReference>
<dbReference type="GO" id="GO:0006744">
    <property type="term" value="P:ubiquinone biosynthetic process"/>
    <property type="evidence" value="ECO:0007669"/>
    <property type="project" value="TreeGrafter"/>
</dbReference>
<keyword evidence="2" id="KW-0808">Transferase</keyword>
<dbReference type="InterPro" id="IPR034646">
    <property type="entry name" value="ADCK3_dom"/>
</dbReference>
<dbReference type="InterPro" id="IPR011009">
    <property type="entry name" value="Kinase-like_dom_sf"/>
</dbReference>
<evidence type="ECO:0000256" key="1">
    <source>
        <dbReference type="ARBA" id="ARBA00009670"/>
    </source>
</evidence>
<organism evidence="6 7">
    <name type="scientific">Shimia isoporae</name>
    <dbReference type="NCBI Taxonomy" id="647720"/>
    <lineage>
        <taxon>Bacteria</taxon>
        <taxon>Pseudomonadati</taxon>
        <taxon>Pseudomonadota</taxon>
        <taxon>Alphaproteobacteria</taxon>
        <taxon>Rhodobacterales</taxon>
        <taxon>Roseobacteraceae</taxon>
    </lineage>
</organism>
<dbReference type="Proteomes" id="UP000295673">
    <property type="component" value="Unassembled WGS sequence"/>
</dbReference>
<name>A0A4R1N2X1_9RHOB</name>
<protein>
    <submittedName>
        <fullName evidence="6">Putative unusual protein kinase regulating ubiquinone biosynthesis (AarF/ABC1/UbiB family)</fullName>
    </submittedName>
</protein>
<dbReference type="EMBL" id="SMGR01000004">
    <property type="protein sequence ID" value="TCK99753.1"/>
    <property type="molecule type" value="Genomic_DNA"/>
</dbReference>
<dbReference type="InterPro" id="IPR004147">
    <property type="entry name" value="ABC1_dom"/>
</dbReference>
<keyword evidence="6" id="KW-0418">Kinase</keyword>
<dbReference type="PANTHER" id="PTHR43851">
    <property type="match status" value="1"/>
</dbReference>
<evidence type="ECO:0000256" key="4">
    <source>
        <dbReference type="ARBA" id="ARBA00022840"/>
    </source>
</evidence>
<accession>A0A4R1N2X1</accession>
<sequence>MSVFRTTPRASNVPSGRLTRLALLGTMTTSVAGNMAVAGLREAARGKKLDAKDLLLTPSNIRRIADDLARMRGAAMKIGQLLSMDTGDILPPELNQIMARLRADADYMPPKQLKTVLNKSWGDKWLRQFERFDVRPVAAASIGQVHRAKTRDGRDMAIKVQYPGVARSIDSDVANVAALIRVSGLIPKGFELKPYMEEARRQLHEEADYEREGQFLQSFRRLLRDDNAFVVPELHADYTTKHVLAMSFVTSHPIEDAFKLDQKQRNQITENLVTLLLRELFEFGLMQTDPNFANYRFDPITGRIVLLDFGATRRFQSKIVDQYRRLFQFGIAGDSEGLRAIALEIGFIVPETEAHHQQALLDMIEMAFTAFRDQEAFNFGNTVLVQKMNNAANALAADGFVPPPVPMDVLYLQRKFGGMFLLANRLKAHLPITEIVRRFVPI</sequence>
<keyword evidence="4" id="KW-0067">ATP-binding</keyword>
<dbReference type="GO" id="GO:0016301">
    <property type="term" value="F:kinase activity"/>
    <property type="evidence" value="ECO:0007669"/>
    <property type="project" value="UniProtKB-KW"/>
</dbReference>
<evidence type="ECO:0000256" key="2">
    <source>
        <dbReference type="ARBA" id="ARBA00022679"/>
    </source>
</evidence>
<dbReference type="Pfam" id="PF03109">
    <property type="entry name" value="ABC1"/>
    <property type="match status" value="1"/>
</dbReference>
<dbReference type="GO" id="GO:0005524">
    <property type="term" value="F:ATP binding"/>
    <property type="evidence" value="ECO:0007669"/>
    <property type="project" value="UniProtKB-KW"/>
</dbReference>
<dbReference type="OrthoDB" id="9795390at2"/>
<keyword evidence="6" id="KW-0830">Ubiquinone</keyword>
<dbReference type="CDD" id="cd13970">
    <property type="entry name" value="ABC1_ADCK3"/>
    <property type="match status" value="1"/>
</dbReference>
<keyword evidence="3" id="KW-0547">Nucleotide-binding</keyword>
<proteinExistence type="inferred from homology"/>
<evidence type="ECO:0000256" key="3">
    <source>
        <dbReference type="ARBA" id="ARBA00022741"/>
    </source>
</evidence>
<keyword evidence="7" id="KW-1185">Reference proteome</keyword>
<comment type="caution">
    <text evidence="6">The sequence shown here is derived from an EMBL/GenBank/DDBJ whole genome shotgun (WGS) entry which is preliminary data.</text>
</comment>
<comment type="similarity">
    <text evidence="1">Belongs to the protein kinase superfamily. ADCK protein kinase family.</text>
</comment>
<dbReference type="AlphaFoldDB" id="A0A4R1N2X1"/>
<evidence type="ECO:0000313" key="7">
    <source>
        <dbReference type="Proteomes" id="UP000295673"/>
    </source>
</evidence>
<dbReference type="PANTHER" id="PTHR43851:SF3">
    <property type="entry name" value="COENZYME Q8"/>
    <property type="match status" value="1"/>
</dbReference>